<dbReference type="InterPro" id="IPR045261">
    <property type="entry name" value="MORC_ATPase"/>
</dbReference>
<dbReference type="GO" id="GO:0016887">
    <property type="term" value="F:ATP hydrolysis activity"/>
    <property type="evidence" value="ECO:0007669"/>
    <property type="project" value="InterPro"/>
</dbReference>
<dbReference type="Proteomes" id="UP001163046">
    <property type="component" value="Unassembled WGS sequence"/>
</dbReference>
<evidence type="ECO:0000256" key="2">
    <source>
        <dbReference type="ARBA" id="ARBA00022771"/>
    </source>
</evidence>
<dbReference type="InterPro" id="IPR011124">
    <property type="entry name" value="Znf_CW"/>
</dbReference>
<name>A0A9W9ZPP7_9CNID</name>
<evidence type="ECO:0000256" key="3">
    <source>
        <dbReference type="ARBA" id="ARBA00022833"/>
    </source>
</evidence>
<organism evidence="6 7">
    <name type="scientific">Desmophyllum pertusum</name>
    <dbReference type="NCBI Taxonomy" id="174260"/>
    <lineage>
        <taxon>Eukaryota</taxon>
        <taxon>Metazoa</taxon>
        <taxon>Cnidaria</taxon>
        <taxon>Anthozoa</taxon>
        <taxon>Hexacorallia</taxon>
        <taxon>Scleractinia</taxon>
        <taxon>Caryophylliina</taxon>
        <taxon>Caryophylliidae</taxon>
        <taxon>Desmophyllum</taxon>
    </lineage>
</organism>
<gene>
    <name evidence="6" type="primary">MORC3_1</name>
    <name evidence="6" type="ORF">OS493_013677</name>
</gene>
<evidence type="ECO:0000313" key="7">
    <source>
        <dbReference type="Proteomes" id="UP001163046"/>
    </source>
</evidence>
<feature type="region of interest" description="Disordered" evidence="4">
    <location>
        <begin position="282"/>
        <end position="328"/>
    </location>
</feature>
<evidence type="ECO:0000256" key="1">
    <source>
        <dbReference type="ARBA" id="ARBA00022723"/>
    </source>
</evidence>
<evidence type="ECO:0000313" key="6">
    <source>
        <dbReference type="EMBL" id="KAJ7385651.1"/>
    </source>
</evidence>
<evidence type="ECO:0000259" key="5">
    <source>
        <dbReference type="PROSITE" id="PS51050"/>
    </source>
</evidence>
<dbReference type="GO" id="GO:0008270">
    <property type="term" value="F:zinc ion binding"/>
    <property type="evidence" value="ECO:0007669"/>
    <property type="project" value="UniProtKB-KW"/>
</dbReference>
<keyword evidence="7" id="KW-1185">Reference proteome</keyword>
<dbReference type="PROSITE" id="PS51050">
    <property type="entry name" value="ZF_CW"/>
    <property type="match status" value="1"/>
</dbReference>
<dbReference type="Gene3D" id="3.30.40.100">
    <property type="match status" value="1"/>
</dbReference>
<keyword evidence="2" id="KW-0863">Zinc-finger</keyword>
<keyword evidence="3" id="KW-0862">Zinc</keyword>
<keyword evidence="1" id="KW-0479">Metal-binding</keyword>
<dbReference type="Pfam" id="PF07496">
    <property type="entry name" value="zf-CW"/>
    <property type="match status" value="1"/>
</dbReference>
<dbReference type="Pfam" id="PF17942">
    <property type="entry name" value="Morc6_S5"/>
    <property type="match status" value="1"/>
</dbReference>
<dbReference type="PANTHER" id="PTHR23336:SF76">
    <property type="entry name" value="MORC S5 DOMAIN-CONTAINING PROTEIN"/>
    <property type="match status" value="1"/>
</dbReference>
<dbReference type="GO" id="GO:0005634">
    <property type="term" value="C:nucleus"/>
    <property type="evidence" value="ECO:0007669"/>
    <property type="project" value="TreeGrafter"/>
</dbReference>
<feature type="compositionally biased region" description="Pro residues" evidence="4">
    <location>
        <begin position="674"/>
        <end position="687"/>
    </location>
</feature>
<accession>A0A9W9ZPP7</accession>
<dbReference type="PANTHER" id="PTHR23336">
    <property type="entry name" value="ZINC FINGER CW-TYPE COILED-COIL DOMAIN PROTEIN 3"/>
    <property type="match status" value="1"/>
</dbReference>
<feature type="domain" description="CW-type" evidence="5">
    <location>
        <begin position="237"/>
        <end position="291"/>
    </location>
</feature>
<dbReference type="AlphaFoldDB" id="A0A9W9ZPP7"/>
<comment type="caution">
    <text evidence="6">The sequence shown here is derived from an EMBL/GenBank/DDBJ whole genome shotgun (WGS) entry which is preliminary data.</text>
</comment>
<dbReference type="OrthoDB" id="757982at2759"/>
<dbReference type="InterPro" id="IPR041006">
    <property type="entry name" value="Morc_S5"/>
</dbReference>
<feature type="compositionally biased region" description="Basic and acidic residues" evidence="4">
    <location>
        <begin position="303"/>
        <end position="328"/>
    </location>
</feature>
<protein>
    <submittedName>
        <fullName evidence="6">MORC CW-type zinc finger protein 3</fullName>
    </submittedName>
</protein>
<evidence type="ECO:0000256" key="4">
    <source>
        <dbReference type="SAM" id="MobiDB-lite"/>
    </source>
</evidence>
<proteinExistence type="predicted"/>
<feature type="region of interest" description="Disordered" evidence="4">
    <location>
        <begin position="671"/>
        <end position="696"/>
    </location>
</feature>
<reference evidence="6" key="1">
    <citation type="submission" date="2023-01" db="EMBL/GenBank/DDBJ databases">
        <title>Genome assembly of the deep-sea coral Lophelia pertusa.</title>
        <authorList>
            <person name="Herrera S."/>
            <person name="Cordes E."/>
        </authorList>
    </citation>
    <scope>NUCLEOTIDE SEQUENCE</scope>
    <source>
        <strain evidence="6">USNM1676648</strain>
        <tissue evidence="6">Polyp</tissue>
    </source>
</reference>
<sequence>MFKYKEELLAEFYGIQNPSGTRIIIFNVRTTPDGKPEFDFGTAPDDIRVPEDTDSEVCKIQRQERQNHIPESDYSLRAYCAILYLRPRMQILLRGKKVRTSVITKSLSKTAVDFYRPYVREVNPSSMGNKPVNKITFGFSQNRNHYGIMLYHRNRLIKPYVRVGYQLRANNFGVGVVGVIECDFLQPTHNKQDFDYTKAYRACIAALGSKLNDYWNEKKGPQRANSEPIPEPVEVQQLPDQTWAQCDYPECLKWRKLPVGTDPDKLPEKWYCKDNPNPKMRSCSIPEEKEEEVDQPYVKTQKKRLEKELEDRKRKEKEAAQRQVDEVGKKVGATTERLREKEAELQRLKKQLSEIESGRESSILQSIEKNSVKQQYAIRQQVKGEQKSPQPWRIKVNKASLLNSLQLVTPSSSAFKPTVRPRTTPTLAPRNILVSNNSKSPVILTPNRNQQQQPSVKVLKSAYSVIQLSIEITCDAVQLQTARVITRGQQAGHTAVISSPPVSAVLPEANDSTKQSPTELRNQVTVRDRYRYIIPLPQTSISSTPVPTTAAGSSSTQLIPTSPVKPAMPVAMQPIASAINQVLQAQIKQESNGPVVQAANSLQTGPHIQITQVHSGGPAVAASTGLSVKVKTEKVERPLLVNGIKRAHDNDDDVIEQPVAQKPRVEKEVIIIDSPPPPPDSPLPPPQEENTLEPSVANESELALEGVDNDLIIKLGKLSREEQWSRLAHSAQQLRNLRDNVCKLLRVLVPEIELGDKTEILDDTTVDNLLKQVLEANLHPNATQS</sequence>
<dbReference type="EMBL" id="MU825879">
    <property type="protein sequence ID" value="KAJ7385651.1"/>
    <property type="molecule type" value="Genomic_DNA"/>
</dbReference>